<evidence type="ECO:0000256" key="7">
    <source>
        <dbReference type="ARBA" id="ARBA00022777"/>
    </source>
</evidence>
<dbReference type="FunFam" id="3.40.1160.10:FF:000001">
    <property type="entry name" value="Uridylate kinase"/>
    <property type="match status" value="1"/>
</dbReference>
<comment type="similarity">
    <text evidence="3 11">Belongs to the UMP kinase family.</text>
</comment>
<dbReference type="InterPro" id="IPR011817">
    <property type="entry name" value="Uridylate_kinase"/>
</dbReference>
<comment type="pathway">
    <text evidence="2 11">Pyrimidine metabolism; CTP biosynthesis via de novo pathway; UDP from UMP (UMPK route): step 1/1.</text>
</comment>
<dbReference type="GO" id="GO:0033862">
    <property type="term" value="F:UMP kinase activity"/>
    <property type="evidence" value="ECO:0007669"/>
    <property type="project" value="UniProtKB-EC"/>
</dbReference>
<keyword evidence="6 11" id="KW-0547">Nucleotide-binding</keyword>
<comment type="function">
    <text evidence="11">Catalyzes the reversible phosphorylation of UMP to UDP.</text>
</comment>
<gene>
    <name evidence="11" type="primary">pyrH</name>
    <name evidence="13" type="ORF">ENV75_02580</name>
</gene>
<keyword evidence="5 11" id="KW-0808">Transferase</keyword>
<name>A0A7C4EK56_9BACT</name>
<evidence type="ECO:0000256" key="8">
    <source>
        <dbReference type="ARBA" id="ARBA00022840"/>
    </source>
</evidence>
<dbReference type="AlphaFoldDB" id="A0A7C4EK56"/>
<feature type="binding site" evidence="11">
    <location>
        <position position="55"/>
    </location>
    <ligand>
        <name>ATP</name>
        <dbReference type="ChEBI" id="CHEBI:30616"/>
    </ligand>
</feature>
<dbReference type="InterPro" id="IPR015963">
    <property type="entry name" value="Uridylate_kinase_bac"/>
</dbReference>
<feature type="binding site" evidence="11">
    <location>
        <position position="168"/>
    </location>
    <ligand>
        <name>ATP</name>
        <dbReference type="ChEBI" id="CHEBI:30616"/>
    </ligand>
</feature>
<feature type="binding site" evidence="11">
    <location>
        <position position="59"/>
    </location>
    <ligand>
        <name>ATP</name>
        <dbReference type="ChEBI" id="CHEBI:30616"/>
    </ligand>
</feature>
<comment type="catalytic activity">
    <reaction evidence="10 11">
        <text>UMP + ATP = UDP + ADP</text>
        <dbReference type="Rhea" id="RHEA:24400"/>
        <dbReference type="ChEBI" id="CHEBI:30616"/>
        <dbReference type="ChEBI" id="CHEBI:57865"/>
        <dbReference type="ChEBI" id="CHEBI:58223"/>
        <dbReference type="ChEBI" id="CHEBI:456216"/>
        <dbReference type="EC" id="2.7.4.22"/>
    </reaction>
</comment>
<feature type="domain" description="Aspartate/glutamate/uridylate kinase" evidence="12">
    <location>
        <begin position="7"/>
        <end position="216"/>
    </location>
</feature>
<keyword evidence="7 11" id="KW-0418">Kinase</keyword>
<dbReference type="PANTHER" id="PTHR42833:SF4">
    <property type="entry name" value="URIDYLATE KINASE PUMPKIN, CHLOROPLASTIC"/>
    <property type="match status" value="1"/>
</dbReference>
<comment type="caution">
    <text evidence="11">Lacks conserved residue(s) required for the propagation of feature annotation.</text>
</comment>
<evidence type="ECO:0000256" key="11">
    <source>
        <dbReference type="HAMAP-Rule" id="MF_01220"/>
    </source>
</evidence>
<dbReference type="UniPathway" id="UPA00159">
    <property type="reaction ID" value="UER00275"/>
</dbReference>
<comment type="caution">
    <text evidence="13">The sequence shown here is derived from an EMBL/GenBank/DDBJ whole genome shotgun (WGS) entry which is preliminary data.</text>
</comment>
<feature type="binding site" evidence="11">
    <location>
        <position position="162"/>
    </location>
    <ligand>
        <name>ATP</name>
        <dbReference type="ChEBI" id="CHEBI:30616"/>
    </ligand>
</feature>
<dbReference type="PANTHER" id="PTHR42833">
    <property type="entry name" value="URIDYLATE KINASE"/>
    <property type="match status" value="1"/>
</dbReference>
<feature type="region of interest" description="Involved in allosteric activation by GTP" evidence="11">
    <location>
        <begin position="20"/>
        <end position="25"/>
    </location>
</feature>
<keyword evidence="8 11" id="KW-0067">ATP-binding</keyword>
<dbReference type="InterPro" id="IPR001048">
    <property type="entry name" value="Asp/Glu/Uridylate_kinase"/>
</dbReference>
<feature type="binding site" evidence="11">
    <location>
        <position position="74"/>
    </location>
    <ligand>
        <name>UMP</name>
        <dbReference type="ChEBI" id="CHEBI:57865"/>
    </ligand>
</feature>
<dbReference type="EMBL" id="DTHO01000022">
    <property type="protein sequence ID" value="HGG99323.1"/>
    <property type="molecule type" value="Genomic_DNA"/>
</dbReference>
<organism evidence="13">
    <name type="scientific">Thermodesulfovibrio aggregans</name>
    <dbReference type="NCBI Taxonomy" id="86166"/>
    <lineage>
        <taxon>Bacteria</taxon>
        <taxon>Pseudomonadati</taxon>
        <taxon>Nitrospirota</taxon>
        <taxon>Thermodesulfovibrionia</taxon>
        <taxon>Thermodesulfovibrionales</taxon>
        <taxon>Thermodesulfovibrionaceae</taxon>
        <taxon>Thermodesulfovibrio</taxon>
    </lineage>
</organism>
<dbReference type="Gene3D" id="3.40.1160.10">
    <property type="entry name" value="Acetylglutamate kinase-like"/>
    <property type="match status" value="1"/>
</dbReference>
<evidence type="ECO:0000256" key="2">
    <source>
        <dbReference type="ARBA" id="ARBA00004791"/>
    </source>
</evidence>
<evidence type="ECO:0000256" key="10">
    <source>
        <dbReference type="ARBA" id="ARBA00047767"/>
    </source>
</evidence>
<dbReference type="CDD" id="cd04254">
    <property type="entry name" value="AAK_UMPK-PyrH-Ec"/>
    <property type="match status" value="1"/>
</dbReference>
<reference evidence="13" key="1">
    <citation type="journal article" date="2020" name="mSystems">
        <title>Genome- and Community-Level Interaction Insights into Carbon Utilization and Element Cycling Functions of Hydrothermarchaeota in Hydrothermal Sediment.</title>
        <authorList>
            <person name="Zhou Z."/>
            <person name="Liu Y."/>
            <person name="Xu W."/>
            <person name="Pan J."/>
            <person name="Luo Z.H."/>
            <person name="Li M."/>
        </authorList>
    </citation>
    <scope>NUCLEOTIDE SEQUENCE [LARGE SCALE GENOMIC DNA]</scope>
    <source>
        <strain evidence="13">SpSt-788</strain>
    </source>
</reference>
<feature type="binding site" evidence="11">
    <location>
        <begin position="12"/>
        <end position="15"/>
    </location>
    <ligand>
        <name>ATP</name>
        <dbReference type="ChEBI" id="CHEBI:30616"/>
    </ligand>
</feature>
<comment type="subcellular location">
    <subcellularLocation>
        <location evidence="1 11">Cytoplasm</location>
    </subcellularLocation>
</comment>
<evidence type="ECO:0000256" key="3">
    <source>
        <dbReference type="ARBA" id="ARBA00007614"/>
    </source>
</evidence>
<comment type="subunit">
    <text evidence="11">Homohexamer.</text>
</comment>
<dbReference type="SUPFAM" id="SSF53633">
    <property type="entry name" value="Carbamate kinase-like"/>
    <property type="match status" value="1"/>
</dbReference>
<dbReference type="NCBIfam" id="TIGR02075">
    <property type="entry name" value="pyrH_bact"/>
    <property type="match status" value="1"/>
</dbReference>
<dbReference type="EC" id="2.7.4.22" evidence="11"/>
<evidence type="ECO:0000256" key="9">
    <source>
        <dbReference type="ARBA" id="ARBA00022975"/>
    </source>
</evidence>
<accession>A0A7C4EK56</accession>
<dbReference type="GO" id="GO:0044210">
    <property type="term" value="P:'de novo' CTP biosynthetic process"/>
    <property type="evidence" value="ECO:0007669"/>
    <property type="project" value="UniProtKB-UniRule"/>
</dbReference>
<keyword evidence="9 11" id="KW-0665">Pyrimidine biosynthesis</keyword>
<keyword evidence="11" id="KW-0021">Allosteric enzyme</keyword>
<evidence type="ECO:0000256" key="5">
    <source>
        <dbReference type="ARBA" id="ARBA00022679"/>
    </source>
</evidence>
<dbReference type="HAMAP" id="MF_01220_B">
    <property type="entry name" value="PyrH_B"/>
    <property type="match status" value="1"/>
</dbReference>
<dbReference type="Pfam" id="PF00696">
    <property type="entry name" value="AA_kinase"/>
    <property type="match status" value="1"/>
</dbReference>
<evidence type="ECO:0000313" key="13">
    <source>
        <dbReference type="EMBL" id="HGG99323.1"/>
    </source>
</evidence>
<dbReference type="PIRSF" id="PIRSF005650">
    <property type="entry name" value="Uridylate_kin"/>
    <property type="match status" value="1"/>
</dbReference>
<sequence>MSKSHYKRVLLKLSGEALMGEKGYGIDPKTVSYMAEEIKKACDLGIQMAVVIGGGNIFRGVEAAEQGIERATADYMGMLATVINALALQNSLEKIGVDTRVQSAIEMRELAEPYIRRRAIRHLEKGRVVIFAAGTGNPYFTTDTAAALRAIEINADVILKGTKVDGIYSTDPLKDPEAKKFDILTYMDVIKNSLKVMDSTAITLCMDNNLPIVVFNIRKRDNLKKIIMGQKIGSIVLKEVKYAGVQKKG</sequence>
<feature type="binding site" evidence="11">
    <location>
        <position position="171"/>
    </location>
    <ligand>
        <name>ATP</name>
        <dbReference type="ChEBI" id="CHEBI:30616"/>
    </ligand>
</feature>
<feature type="binding site" evidence="11">
    <location>
        <begin position="135"/>
        <end position="142"/>
    </location>
    <ligand>
        <name>UMP</name>
        <dbReference type="ChEBI" id="CHEBI:57865"/>
    </ligand>
</feature>
<feature type="binding site" evidence="11">
    <location>
        <position position="54"/>
    </location>
    <ligand>
        <name>UMP</name>
        <dbReference type="ChEBI" id="CHEBI:57865"/>
    </ligand>
</feature>
<comment type="activity regulation">
    <text evidence="11">Allosterically activated by GTP. Inhibited by UTP.</text>
</comment>
<evidence type="ECO:0000256" key="4">
    <source>
        <dbReference type="ARBA" id="ARBA00022490"/>
    </source>
</evidence>
<proteinExistence type="inferred from homology"/>
<evidence type="ECO:0000259" key="12">
    <source>
        <dbReference type="Pfam" id="PF00696"/>
    </source>
</evidence>
<dbReference type="GO" id="GO:0005524">
    <property type="term" value="F:ATP binding"/>
    <property type="evidence" value="ECO:0007669"/>
    <property type="project" value="UniProtKB-KW"/>
</dbReference>
<dbReference type="InterPro" id="IPR036393">
    <property type="entry name" value="AceGlu_kinase-like_sf"/>
</dbReference>
<evidence type="ECO:0000256" key="6">
    <source>
        <dbReference type="ARBA" id="ARBA00022741"/>
    </source>
</evidence>
<protein>
    <recommendedName>
        <fullName evidence="11">Uridylate kinase</fullName>
        <shortName evidence="11">UK</shortName>
        <ecNumber evidence="11">2.7.4.22</ecNumber>
    </recommendedName>
    <alternativeName>
        <fullName evidence="11">Uridine monophosphate kinase</fullName>
        <shortName evidence="11">UMP kinase</shortName>
        <shortName evidence="11">UMPK</shortName>
    </alternativeName>
</protein>
<dbReference type="GO" id="GO:0005737">
    <property type="term" value="C:cytoplasm"/>
    <property type="evidence" value="ECO:0007669"/>
    <property type="project" value="UniProtKB-SubCell"/>
</dbReference>
<evidence type="ECO:0000256" key="1">
    <source>
        <dbReference type="ARBA" id="ARBA00004496"/>
    </source>
</evidence>
<keyword evidence="4 11" id="KW-0963">Cytoplasm</keyword>
<dbReference type="GO" id="GO:0006225">
    <property type="term" value="P:UDP biosynthetic process"/>
    <property type="evidence" value="ECO:0007669"/>
    <property type="project" value="TreeGrafter"/>
</dbReference>